<proteinExistence type="inferred from homology"/>
<evidence type="ECO:0000313" key="10">
    <source>
        <dbReference type="Proteomes" id="UP000029579"/>
    </source>
</evidence>
<dbReference type="GO" id="GO:0006508">
    <property type="term" value="P:proteolysis"/>
    <property type="evidence" value="ECO:0007669"/>
    <property type="project" value="UniProtKB-KW"/>
</dbReference>
<dbReference type="CDD" id="cd05657">
    <property type="entry name" value="M42_glucanase_like"/>
    <property type="match status" value="1"/>
</dbReference>
<keyword evidence="5" id="KW-0378">Hydrolase</keyword>
<feature type="binding site" evidence="8">
    <location>
        <position position="238"/>
    </location>
    <ligand>
        <name>Zn(2+)</name>
        <dbReference type="ChEBI" id="CHEBI:29105"/>
        <label>1</label>
    </ligand>
</feature>
<accession>A0A095X642</accession>
<dbReference type="eggNOG" id="COG1363">
    <property type="taxonomic scope" value="Bacteria"/>
</dbReference>
<dbReference type="RefSeq" id="WP_004827128.1">
    <property type="nucleotide sequence ID" value="NZ_JRMW01000014.1"/>
</dbReference>
<keyword evidence="2" id="KW-0031">Aminopeptidase</keyword>
<dbReference type="Gene3D" id="3.40.630.10">
    <property type="entry name" value="Zn peptidases"/>
    <property type="match status" value="1"/>
</dbReference>
<evidence type="ECO:0000256" key="5">
    <source>
        <dbReference type="ARBA" id="ARBA00022801"/>
    </source>
</evidence>
<dbReference type="GO" id="GO:0046872">
    <property type="term" value="F:metal ion binding"/>
    <property type="evidence" value="ECO:0007669"/>
    <property type="project" value="UniProtKB-UniRule"/>
</dbReference>
<dbReference type="SUPFAM" id="SSF101821">
    <property type="entry name" value="Aminopeptidase/glucanase lid domain"/>
    <property type="match status" value="1"/>
</dbReference>
<feature type="binding site" evidence="8">
    <location>
        <position position="183"/>
    </location>
    <ligand>
        <name>Zn(2+)</name>
        <dbReference type="ChEBI" id="CHEBI:29105"/>
        <label>2</label>
    </ligand>
</feature>
<feature type="binding site" evidence="8">
    <location>
        <position position="218"/>
    </location>
    <ligand>
        <name>Zn(2+)</name>
        <dbReference type="ChEBI" id="CHEBI:29105"/>
        <label>2</label>
    </ligand>
</feature>
<keyword evidence="3" id="KW-0645">Protease</keyword>
<evidence type="ECO:0000256" key="3">
    <source>
        <dbReference type="ARBA" id="ARBA00022670"/>
    </source>
</evidence>
<evidence type="ECO:0000256" key="7">
    <source>
        <dbReference type="PIRSR" id="PIRSR001123-1"/>
    </source>
</evidence>
<feature type="binding site" evidence="8">
    <location>
        <position position="67"/>
    </location>
    <ligand>
        <name>Zn(2+)</name>
        <dbReference type="ChEBI" id="CHEBI:29105"/>
        <label>1</label>
    </ligand>
</feature>
<dbReference type="PANTHER" id="PTHR32481:SF7">
    <property type="entry name" value="AMINOPEPTIDASE YHFE-RELATED"/>
    <property type="match status" value="1"/>
</dbReference>
<comment type="similarity">
    <text evidence="1 6">Belongs to the peptidase M42 family.</text>
</comment>
<feature type="binding site" evidence="8">
    <location>
        <position position="183"/>
    </location>
    <ligand>
        <name>Zn(2+)</name>
        <dbReference type="ChEBI" id="CHEBI:29105"/>
        <label>1</label>
    </ligand>
</feature>
<feature type="active site" description="Proton acceptor" evidence="7">
    <location>
        <position position="217"/>
    </location>
</feature>
<dbReference type="SUPFAM" id="SSF53187">
    <property type="entry name" value="Zn-dependent exopeptidases"/>
    <property type="match status" value="1"/>
</dbReference>
<evidence type="ECO:0000256" key="4">
    <source>
        <dbReference type="ARBA" id="ARBA00022723"/>
    </source>
</evidence>
<dbReference type="AlphaFoldDB" id="A0A095X642"/>
<dbReference type="Gene3D" id="2.40.30.40">
    <property type="entry name" value="Peptidase M42, domain 2"/>
    <property type="match status" value="1"/>
</dbReference>
<sequence length="341" mass="37736">MEISTITEYIKNLVNTPSPTGFTKFAEEYLMDEFKKLGYAPYQNNKGNVIVPINEMEGENGLLLSAHIDTLGLMVRSIKANGALRVTTLGGFPLNFVEFENVKIHTRSGEEYTGVVRLNNPAVHGSSDPREAKRDDTTMEVVIDAITHSKEETEKLGISNGDFIFLDPRFRIDNGFVKSRHLDDKASAGILLALAKEIKEKKIKINRPLYMMFTIYEEVGHGAASGHPKGIRDMVAVDMGVVHDDLTCDELKVSICAKDSSGPYNYDLTNELVTIAKDLDLDYGLDIYPFYGSDASAAVASDYDYRHALVGCGVAASHGYERTHEKAIKSLFDLLVNLVDK</sequence>
<gene>
    <name evidence="9" type="ORF">HMPREF1630_00550</name>
</gene>
<organism evidence="9 10">
    <name type="scientific">Anaerococcus lactolyticus S7-1-13</name>
    <dbReference type="NCBI Taxonomy" id="1284686"/>
    <lineage>
        <taxon>Bacteria</taxon>
        <taxon>Bacillati</taxon>
        <taxon>Bacillota</taxon>
        <taxon>Tissierellia</taxon>
        <taxon>Tissierellales</taxon>
        <taxon>Peptoniphilaceae</taxon>
        <taxon>Anaerococcus</taxon>
    </lineage>
</organism>
<protein>
    <submittedName>
        <fullName evidence="9">Peptidase M42</fullName>
    </submittedName>
</protein>
<evidence type="ECO:0000256" key="1">
    <source>
        <dbReference type="ARBA" id="ARBA00006272"/>
    </source>
</evidence>
<dbReference type="GO" id="GO:0004177">
    <property type="term" value="F:aminopeptidase activity"/>
    <property type="evidence" value="ECO:0007669"/>
    <property type="project" value="UniProtKB-UniRule"/>
</dbReference>
<comment type="cofactor">
    <cofactor evidence="8">
        <name>a divalent metal cation</name>
        <dbReference type="ChEBI" id="CHEBI:60240"/>
    </cofactor>
    <text evidence="8">Binds 2 divalent metal cations per subunit.</text>
</comment>
<evidence type="ECO:0000256" key="2">
    <source>
        <dbReference type="ARBA" id="ARBA00022438"/>
    </source>
</evidence>
<dbReference type="InterPro" id="IPR051464">
    <property type="entry name" value="Peptidase_M42_aminopept"/>
</dbReference>
<dbReference type="Proteomes" id="UP000029579">
    <property type="component" value="Unassembled WGS sequence"/>
</dbReference>
<comment type="caution">
    <text evidence="9">The sequence shown here is derived from an EMBL/GenBank/DDBJ whole genome shotgun (WGS) entry which is preliminary data.</text>
</comment>
<dbReference type="InterPro" id="IPR023367">
    <property type="entry name" value="Peptidase_M42_dom2"/>
</dbReference>
<dbReference type="EMBL" id="JRMW01000014">
    <property type="protein sequence ID" value="KGF05555.1"/>
    <property type="molecule type" value="Genomic_DNA"/>
</dbReference>
<name>A0A095X642_9FIRM</name>
<dbReference type="PIRSF" id="PIRSF001123">
    <property type="entry name" value="PepA_GA"/>
    <property type="match status" value="1"/>
</dbReference>
<dbReference type="Pfam" id="PF05343">
    <property type="entry name" value="Peptidase_M42"/>
    <property type="match status" value="1"/>
</dbReference>
<dbReference type="OrthoDB" id="361940at2"/>
<evidence type="ECO:0000313" key="9">
    <source>
        <dbReference type="EMBL" id="KGF05555.1"/>
    </source>
</evidence>
<reference evidence="9 10" key="1">
    <citation type="submission" date="2014-07" db="EMBL/GenBank/DDBJ databases">
        <authorList>
            <person name="McCorrison J."/>
            <person name="Sanka R."/>
            <person name="Torralba M."/>
            <person name="Gillis M."/>
            <person name="Haft D.H."/>
            <person name="Methe B."/>
            <person name="Sutton G."/>
            <person name="Nelson K.E."/>
        </authorList>
    </citation>
    <scope>NUCLEOTIDE SEQUENCE [LARGE SCALE GENOMIC DNA]</scope>
    <source>
        <strain evidence="9 10">S7-1-13</strain>
    </source>
</reference>
<dbReference type="InterPro" id="IPR008007">
    <property type="entry name" value="Peptidase_M42"/>
</dbReference>
<evidence type="ECO:0000256" key="6">
    <source>
        <dbReference type="PIRNR" id="PIRNR001123"/>
    </source>
</evidence>
<dbReference type="PANTHER" id="PTHR32481">
    <property type="entry name" value="AMINOPEPTIDASE"/>
    <property type="match status" value="1"/>
</dbReference>
<keyword evidence="4 8" id="KW-0479">Metal-binding</keyword>
<evidence type="ECO:0000256" key="8">
    <source>
        <dbReference type="PIRSR" id="PIRSR001123-2"/>
    </source>
</evidence>